<feature type="domain" description="Protein kinase" evidence="8">
    <location>
        <begin position="12"/>
        <end position="268"/>
    </location>
</feature>
<evidence type="ECO:0000256" key="7">
    <source>
        <dbReference type="SAM" id="MobiDB-lite"/>
    </source>
</evidence>
<dbReference type="PROSITE" id="PS50082">
    <property type="entry name" value="WD_REPEATS_2"/>
    <property type="match status" value="1"/>
</dbReference>
<dbReference type="Pfam" id="PF00069">
    <property type="entry name" value="Pkinase"/>
    <property type="match status" value="1"/>
</dbReference>
<evidence type="ECO:0000313" key="10">
    <source>
        <dbReference type="Proteomes" id="UP000598217"/>
    </source>
</evidence>
<dbReference type="Gene3D" id="3.30.200.20">
    <property type="entry name" value="Phosphorylase Kinase, domain 1"/>
    <property type="match status" value="1"/>
</dbReference>
<dbReference type="InterPro" id="IPR011009">
    <property type="entry name" value="Kinase-like_dom_sf"/>
</dbReference>
<evidence type="ECO:0000256" key="2">
    <source>
        <dbReference type="ARBA" id="ARBA00022741"/>
    </source>
</evidence>
<reference evidence="9 10" key="1">
    <citation type="submission" date="2020-10" db="EMBL/GenBank/DDBJ databases">
        <title>Sequencing the genomes of 1000 actinobacteria strains.</title>
        <authorList>
            <person name="Klenk H.-P."/>
        </authorList>
    </citation>
    <scope>NUCLEOTIDE SEQUENCE [LARGE SCALE GENOMIC DNA]</scope>
    <source>
        <strain evidence="9 10">DSM 45157</strain>
    </source>
</reference>
<dbReference type="InterPro" id="IPR008271">
    <property type="entry name" value="Ser/Thr_kinase_AS"/>
</dbReference>
<dbReference type="PROSITE" id="PS00107">
    <property type="entry name" value="PROTEIN_KINASE_ATP"/>
    <property type="match status" value="1"/>
</dbReference>
<keyword evidence="4 6" id="KW-0067">ATP-binding</keyword>
<sequence>MTNATPARIGPYRIIAPLGSGGMGHVHLGLGPGDQPVAVKVVRPELAYEPEFRERFAHEVHRAGQVTGGDLPRVLDADTTGPSPWLATQFVLGPSLQEMVRRIGALPEPTVRYLGRVIARTLTHLHASGVVHRDLKPGNVLVAATGPRVIDLGISRAMDETPASGSSEFAGTPGYTAPETARGKETGPAADVFALGAVLAFALTGRGPFGDGHPSAVIYRIDHQEPELDGVPPSLLGLLRACLDKDPARRPTADQALQALGGPVAPAVSAGAWLPRVAVAVLDGFEHDHRTVLRAFLETQPVPGGHSRGRALALVGAAATALVLIAGAGVWAVTGPFGSDEENAGPAQESGSQEPGEGAGPEAPLRERCDPTVHLAPEYVEAAAPEPAVPSDAGSVRFSNDGSVLAVHLQNNVVHLWDWRERTELAAIELSGDAPFREIEFSPDDCLLAHGSEDGAHVYSLETGEHTVHLEGRDVRSVAFSPDGTALAMADRTFQDSNGGVYTVDLATGEDVTRYETDSPRGHSVAYSPSGDRLAAQDGQGDLRVWDTVSGEQLHIARNLPFPSFRALDFYTEDLVVAMHPRGPLVVDVNQDEGGTYYEADEQPEGDTAKVVLNREHGLLYAFYMTEADENGGATLSYRVLDVRTAEDVTPETEDDGLPFALLDVHPDGDVIATLPPDVDEVQIRDAVSLEPIDIFE</sequence>
<evidence type="ECO:0000259" key="8">
    <source>
        <dbReference type="PROSITE" id="PS50011"/>
    </source>
</evidence>
<dbReference type="Gene3D" id="1.10.510.10">
    <property type="entry name" value="Transferase(Phosphotransferase) domain 1"/>
    <property type="match status" value="1"/>
</dbReference>
<keyword evidence="3" id="KW-0418">Kinase</keyword>
<dbReference type="InterPro" id="IPR001680">
    <property type="entry name" value="WD40_rpt"/>
</dbReference>
<dbReference type="PROSITE" id="PS00108">
    <property type="entry name" value="PROTEIN_KINASE_ST"/>
    <property type="match status" value="1"/>
</dbReference>
<dbReference type="Proteomes" id="UP000598217">
    <property type="component" value="Unassembled WGS sequence"/>
</dbReference>
<dbReference type="PANTHER" id="PTHR43289:SF34">
    <property type="entry name" value="SERINE_THREONINE-PROTEIN KINASE YBDM-RELATED"/>
    <property type="match status" value="1"/>
</dbReference>
<dbReference type="PANTHER" id="PTHR43289">
    <property type="entry name" value="MITOGEN-ACTIVATED PROTEIN KINASE KINASE KINASE 20-RELATED"/>
    <property type="match status" value="1"/>
</dbReference>
<evidence type="ECO:0000256" key="1">
    <source>
        <dbReference type="ARBA" id="ARBA00022679"/>
    </source>
</evidence>
<dbReference type="RefSeq" id="WP_191276395.1">
    <property type="nucleotide sequence ID" value="NZ_BMXJ01000013.1"/>
</dbReference>
<evidence type="ECO:0000256" key="6">
    <source>
        <dbReference type="PROSITE-ProRule" id="PRU10141"/>
    </source>
</evidence>
<dbReference type="EMBL" id="JADBDY010000001">
    <property type="protein sequence ID" value="MBE1455907.1"/>
    <property type="molecule type" value="Genomic_DNA"/>
</dbReference>
<dbReference type="InterPro" id="IPR011047">
    <property type="entry name" value="Quinoprotein_ADH-like_sf"/>
</dbReference>
<keyword evidence="10" id="KW-1185">Reference proteome</keyword>
<organism evidence="9 10">
    <name type="scientific">Nocardiopsis terrae</name>
    <dbReference type="NCBI Taxonomy" id="372655"/>
    <lineage>
        <taxon>Bacteria</taxon>
        <taxon>Bacillati</taxon>
        <taxon>Actinomycetota</taxon>
        <taxon>Actinomycetes</taxon>
        <taxon>Streptosporangiales</taxon>
        <taxon>Nocardiopsidaceae</taxon>
        <taxon>Nocardiopsis</taxon>
    </lineage>
</organism>
<dbReference type="InterPro" id="IPR015943">
    <property type="entry name" value="WD40/YVTN_repeat-like_dom_sf"/>
</dbReference>
<comment type="caution">
    <text evidence="9">The sequence shown here is derived from an EMBL/GenBank/DDBJ whole genome shotgun (WGS) entry which is preliminary data.</text>
</comment>
<dbReference type="SUPFAM" id="SSF50998">
    <property type="entry name" value="Quinoprotein alcohol dehydrogenase-like"/>
    <property type="match status" value="1"/>
</dbReference>
<evidence type="ECO:0000256" key="4">
    <source>
        <dbReference type="ARBA" id="ARBA00022840"/>
    </source>
</evidence>
<dbReference type="SMART" id="SM00220">
    <property type="entry name" value="S_TKc"/>
    <property type="match status" value="1"/>
</dbReference>
<evidence type="ECO:0000256" key="3">
    <source>
        <dbReference type="ARBA" id="ARBA00022777"/>
    </source>
</evidence>
<name>A0ABR9HA51_9ACTN</name>
<keyword evidence="2 6" id="KW-0547">Nucleotide-binding</keyword>
<protein>
    <submittedName>
        <fullName evidence="9">WD40 repeat protein</fullName>
    </submittedName>
</protein>
<feature type="binding site" evidence="6">
    <location>
        <position position="40"/>
    </location>
    <ligand>
        <name>ATP</name>
        <dbReference type="ChEBI" id="CHEBI:30616"/>
    </ligand>
</feature>
<dbReference type="SUPFAM" id="SSF56112">
    <property type="entry name" value="Protein kinase-like (PK-like)"/>
    <property type="match status" value="1"/>
</dbReference>
<evidence type="ECO:0000313" key="9">
    <source>
        <dbReference type="EMBL" id="MBE1455907.1"/>
    </source>
</evidence>
<dbReference type="PROSITE" id="PS50011">
    <property type="entry name" value="PROTEIN_KINASE_DOM"/>
    <property type="match status" value="1"/>
</dbReference>
<evidence type="ECO:0000256" key="5">
    <source>
        <dbReference type="PROSITE-ProRule" id="PRU00221"/>
    </source>
</evidence>
<keyword evidence="1" id="KW-0808">Transferase</keyword>
<dbReference type="CDD" id="cd14014">
    <property type="entry name" value="STKc_PknB_like"/>
    <property type="match status" value="1"/>
</dbReference>
<feature type="repeat" description="WD" evidence="5">
    <location>
        <begin position="524"/>
        <end position="556"/>
    </location>
</feature>
<keyword evidence="5" id="KW-0853">WD repeat</keyword>
<proteinExistence type="predicted"/>
<dbReference type="Gene3D" id="2.130.10.10">
    <property type="entry name" value="YVTN repeat-like/Quinoprotein amine dehydrogenase"/>
    <property type="match status" value="2"/>
</dbReference>
<dbReference type="InterPro" id="IPR017441">
    <property type="entry name" value="Protein_kinase_ATP_BS"/>
</dbReference>
<feature type="region of interest" description="Disordered" evidence="7">
    <location>
        <begin position="337"/>
        <end position="367"/>
    </location>
</feature>
<accession>A0ABR9HA51</accession>
<gene>
    <name evidence="9" type="ORF">H4W79_000121</name>
</gene>
<dbReference type="InterPro" id="IPR000719">
    <property type="entry name" value="Prot_kinase_dom"/>
</dbReference>